<keyword evidence="2" id="KW-0472">Membrane</keyword>
<feature type="transmembrane region" description="Helical" evidence="2">
    <location>
        <begin position="34"/>
        <end position="59"/>
    </location>
</feature>
<reference evidence="3" key="1">
    <citation type="submission" date="2023-03" db="EMBL/GenBank/DDBJ databases">
        <title>Amycolatopsis taiwanensis NBRC 103393.</title>
        <authorList>
            <person name="Ichikawa N."/>
            <person name="Sato H."/>
            <person name="Tonouchi N."/>
        </authorList>
    </citation>
    <scope>NUCLEOTIDE SEQUENCE</scope>
    <source>
        <strain evidence="3">NBRC 103393</strain>
    </source>
</reference>
<keyword evidence="2" id="KW-1133">Transmembrane helix</keyword>
<proteinExistence type="predicted"/>
<dbReference type="AlphaFoldDB" id="A0A9W6R6Z2"/>
<sequence>MSLSSVTTLAITRDETHPAAELEFDNHRATWGRALVSVIPTEILAVYTASLGVAAGLATGEDPRAYLPFRFAWYAAWLVATPLIASLLYLRKAEQVRRDKIKADPGVTLLRAPWWTGLLRLETVAATVTAAAWFTAMPGSPWQAALSGGAFMLTSMSATTVGVLVVGVIAPLLTSPTSGLPRSAGDLEAPQADPQPDTDPSNPGDDDRPAVTA</sequence>
<accession>A0A9W6R6Z2</accession>
<organism evidence="3 4">
    <name type="scientific">Amycolatopsis taiwanensis</name>
    <dbReference type="NCBI Taxonomy" id="342230"/>
    <lineage>
        <taxon>Bacteria</taxon>
        <taxon>Bacillati</taxon>
        <taxon>Actinomycetota</taxon>
        <taxon>Actinomycetes</taxon>
        <taxon>Pseudonocardiales</taxon>
        <taxon>Pseudonocardiaceae</taxon>
        <taxon>Amycolatopsis</taxon>
    </lineage>
</organism>
<protein>
    <submittedName>
        <fullName evidence="3">Uncharacterized protein</fullName>
    </submittedName>
</protein>
<evidence type="ECO:0000313" key="4">
    <source>
        <dbReference type="Proteomes" id="UP001165136"/>
    </source>
</evidence>
<name>A0A9W6R6Z2_9PSEU</name>
<evidence type="ECO:0000256" key="1">
    <source>
        <dbReference type="SAM" id="MobiDB-lite"/>
    </source>
</evidence>
<comment type="caution">
    <text evidence="3">The sequence shown here is derived from an EMBL/GenBank/DDBJ whole genome shotgun (WGS) entry which is preliminary data.</text>
</comment>
<dbReference type="RefSeq" id="WP_285489006.1">
    <property type="nucleotide sequence ID" value="NZ_BSTI01000016.1"/>
</dbReference>
<feature type="region of interest" description="Disordered" evidence="1">
    <location>
        <begin position="178"/>
        <end position="213"/>
    </location>
</feature>
<gene>
    <name evidence="3" type="ORF">Atai01_60690</name>
</gene>
<keyword evidence="4" id="KW-1185">Reference proteome</keyword>
<dbReference type="EMBL" id="BSTI01000016">
    <property type="protein sequence ID" value="GLY69450.1"/>
    <property type="molecule type" value="Genomic_DNA"/>
</dbReference>
<dbReference type="Proteomes" id="UP001165136">
    <property type="component" value="Unassembled WGS sequence"/>
</dbReference>
<feature type="transmembrane region" description="Helical" evidence="2">
    <location>
        <begin position="118"/>
        <end position="136"/>
    </location>
</feature>
<keyword evidence="2" id="KW-0812">Transmembrane</keyword>
<feature type="compositionally biased region" description="Low complexity" evidence="1">
    <location>
        <begin position="189"/>
        <end position="200"/>
    </location>
</feature>
<evidence type="ECO:0000313" key="3">
    <source>
        <dbReference type="EMBL" id="GLY69450.1"/>
    </source>
</evidence>
<evidence type="ECO:0000256" key="2">
    <source>
        <dbReference type="SAM" id="Phobius"/>
    </source>
</evidence>
<feature type="transmembrane region" description="Helical" evidence="2">
    <location>
        <begin position="71"/>
        <end position="90"/>
    </location>
</feature>
<feature type="transmembrane region" description="Helical" evidence="2">
    <location>
        <begin position="148"/>
        <end position="173"/>
    </location>
</feature>